<reference evidence="10" key="1">
    <citation type="submission" date="2022-03" db="EMBL/GenBank/DDBJ databases">
        <authorList>
            <person name="Legras J.-L."/>
            <person name="Devillers H."/>
            <person name="Grondin C."/>
        </authorList>
    </citation>
    <scope>NUCLEOTIDE SEQUENCE</scope>
    <source>
        <strain evidence="10">CLIB 1423</strain>
    </source>
</reference>
<evidence type="ECO:0000256" key="8">
    <source>
        <dbReference type="SAM" id="MobiDB-lite"/>
    </source>
</evidence>
<sequence>MSTEFKSTLPPRKRAKTKEEKEQRRVERILRNRRAAHASREKKRKHVEYLESYVLKLEANLEKSQGNFLRLKDLVDGSVVEKAQVTDLDDLVQLKEQIHSNLNNSASNNSHEDDGEDDDEDCEVKSESFSTPTKKRKLSEDSIKTENVEASIPPPVTTVTSAPVVSTLPVVKSTGKDDLLSISPDNNSYYNYLSPISMNSPMSSPIDLKLETEASEQLPQLTLDNGSLSPESELTRGFNSMGQNSEVILLPKSYDNMMMSIHC</sequence>
<proteinExistence type="inferred from homology"/>
<keyword evidence="3" id="KW-0805">Transcription regulation</keyword>
<evidence type="ECO:0000256" key="5">
    <source>
        <dbReference type="ARBA" id="ARBA00023163"/>
    </source>
</evidence>
<dbReference type="GO" id="GO:0003677">
    <property type="term" value="F:DNA binding"/>
    <property type="evidence" value="ECO:0007669"/>
    <property type="project" value="UniProtKB-KW"/>
</dbReference>
<evidence type="ECO:0000256" key="1">
    <source>
        <dbReference type="ARBA" id="ARBA00004123"/>
    </source>
</evidence>
<dbReference type="EMBL" id="CAKXYY010000003">
    <property type="protein sequence ID" value="CAH2351326.1"/>
    <property type="molecule type" value="Genomic_DNA"/>
</dbReference>
<dbReference type="OrthoDB" id="674948at2759"/>
<dbReference type="GO" id="GO:0006986">
    <property type="term" value="P:response to unfolded protein"/>
    <property type="evidence" value="ECO:0007669"/>
    <property type="project" value="UniProtKB-KW"/>
</dbReference>
<keyword evidence="5" id="KW-0804">Transcription</keyword>
<comment type="subcellular location">
    <subcellularLocation>
        <location evidence="1">Nucleus</location>
    </subcellularLocation>
</comment>
<organism evidence="10 11">
    <name type="scientific">[Candida] railenensis</name>
    <dbReference type="NCBI Taxonomy" id="45579"/>
    <lineage>
        <taxon>Eukaryota</taxon>
        <taxon>Fungi</taxon>
        <taxon>Dikarya</taxon>
        <taxon>Ascomycota</taxon>
        <taxon>Saccharomycotina</taxon>
        <taxon>Pichiomycetes</taxon>
        <taxon>Debaryomycetaceae</taxon>
        <taxon>Kurtzmaniella</taxon>
    </lineage>
</organism>
<keyword evidence="6" id="KW-0834">Unfolded protein response</keyword>
<name>A0A9P0QMB3_9ASCO</name>
<protein>
    <submittedName>
        <fullName evidence="10">Transcriptional activator Hac1p</fullName>
    </submittedName>
</protein>
<dbReference type="InterPro" id="IPR004827">
    <property type="entry name" value="bZIP"/>
</dbReference>
<dbReference type="Gene3D" id="1.20.5.170">
    <property type="match status" value="1"/>
</dbReference>
<dbReference type="SMART" id="SM00338">
    <property type="entry name" value="BRLZ"/>
    <property type="match status" value="1"/>
</dbReference>
<dbReference type="GO" id="GO:0000981">
    <property type="term" value="F:DNA-binding transcription factor activity, RNA polymerase II-specific"/>
    <property type="evidence" value="ECO:0007669"/>
    <property type="project" value="InterPro"/>
</dbReference>
<evidence type="ECO:0000313" key="10">
    <source>
        <dbReference type="EMBL" id="CAH2351326.1"/>
    </source>
</evidence>
<dbReference type="PANTHER" id="PTHR46714">
    <property type="entry name" value="TRANSCRIPTIONAL ACTIVATOR HAC1"/>
    <property type="match status" value="1"/>
</dbReference>
<dbReference type="InterPro" id="IPR046347">
    <property type="entry name" value="bZIP_sf"/>
</dbReference>
<keyword evidence="4" id="KW-0238">DNA-binding</keyword>
<comment type="caution">
    <text evidence="10">The sequence shown here is derived from an EMBL/GenBank/DDBJ whole genome shotgun (WGS) entry which is preliminary data.</text>
</comment>
<dbReference type="InterPro" id="IPR044280">
    <property type="entry name" value="Hac1/HY5"/>
</dbReference>
<dbReference type="PANTHER" id="PTHR46714:SF6">
    <property type="entry name" value="TRANSCRIPTIONAL ACTIVATOR HAC1"/>
    <property type="match status" value="1"/>
</dbReference>
<evidence type="ECO:0000256" key="6">
    <source>
        <dbReference type="ARBA" id="ARBA00023230"/>
    </source>
</evidence>
<evidence type="ECO:0000256" key="3">
    <source>
        <dbReference type="ARBA" id="ARBA00023015"/>
    </source>
</evidence>
<accession>A0A9P0QMB3</accession>
<dbReference type="GO" id="GO:0045944">
    <property type="term" value="P:positive regulation of transcription by RNA polymerase II"/>
    <property type="evidence" value="ECO:0007669"/>
    <property type="project" value="InterPro"/>
</dbReference>
<dbReference type="PROSITE" id="PS00036">
    <property type="entry name" value="BZIP_BASIC"/>
    <property type="match status" value="1"/>
</dbReference>
<dbReference type="Proteomes" id="UP000837801">
    <property type="component" value="Unassembled WGS sequence"/>
</dbReference>
<dbReference type="AlphaFoldDB" id="A0A9P0QMB3"/>
<feature type="compositionally biased region" description="Acidic residues" evidence="8">
    <location>
        <begin position="113"/>
        <end position="122"/>
    </location>
</feature>
<feature type="region of interest" description="Disordered" evidence="8">
    <location>
        <begin position="102"/>
        <end position="142"/>
    </location>
</feature>
<gene>
    <name evidence="10" type="ORF">CLIB1423_03S03730</name>
</gene>
<evidence type="ECO:0000259" key="9">
    <source>
        <dbReference type="PROSITE" id="PS00036"/>
    </source>
</evidence>
<comment type="similarity">
    <text evidence="2">Belongs to the bZIP family.</text>
</comment>
<feature type="region of interest" description="Disordered" evidence="8">
    <location>
        <begin position="1"/>
        <end position="25"/>
    </location>
</feature>
<evidence type="ECO:0000256" key="2">
    <source>
        <dbReference type="ARBA" id="ARBA00007163"/>
    </source>
</evidence>
<keyword evidence="7" id="KW-0539">Nucleus</keyword>
<keyword evidence="11" id="KW-1185">Reference proteome</keyword>
<evidence type="ECO:0000313" key="11">
    <source>
        <dbReference type="Proteomes" id="UP000837801"/>
    </source>
</evidence>
<feature type="domain" description="BZIP" evidence="9">
    <location>
        <begin position="28"/>
        <end position="42"/>
    </location>
</feature>
<dbReference type="SUPFAM" id="SSF57959">
    <property type="entry name" value="Leucine zipper domain"/>
    <property type="match status" value="1"/>
</dbReference>
<dbReference type="CDD" id="cd14710">
    <property type="entry name" value="bZIP_HAC1-like"/>
    <property type="match status" value="1"/>
</dbReference>
<dbReference type="GO" id="GO:0005634">
    <property type="term" value="C:nucleus"/>
    <property type="evidence" value="ECO:0007669"/>
    <property type="project" value="UniProtKB-SubCell"/>
</dbReference>
<evidence type="ECO:0000256" key="7">
    <source>
        <dbReference type="ARBA" id="ARBA00023242"/>
    </source>
</evidence>
<evidence type="ECO:0000256" key="4">
    <source>
        <dbReference type="ARBA" id="ARBA00023125"/>
    </source>
</evidence>